<sequence>MIANEETLIALCKTLIRESDLTIISQKKIRRELEQRLNWPYMMLDREPWKELVLKVIEEELQYPSSPPQNPTSSSSIEKTSVDETRETRTECEGKAKQTKNVISDKAENDTEHNEEENAKGSRNLKRRQTQRDAQPASNSRSDAAEDKIQVSSSPSRRLSKRIRTNTAKNN</sequence>
<feature type="compositionally biased region" description="Basic and acidic residues" evidence="1">
    <location>
        <begin position="80"/>
        <end position="96"/>
    </location>
</feature>
<dbReference type="PROSITE" id="PS51998">
    <property type="entry name" value="DEK_C"/>
    <property type="match status" value="1"/>
</dbReference>
<name>A0A9N9D686_9GLOM</name>
<feature type="region of interest" description="Disordered" evidence="1">
    <location>
        <begin position="63"/>
        <end position="171"/>
    </location>
</feature>
<keyword evidence="4" id="KW-1185">Reference proteome</keyword>
<evidence type="ECO:0000256" key="1">
    <source>
        <dbReference type="SAM" id="MobiDB-lite"/>
    </source>
</evidence>
<feature type="domain" description="DEK-C" evidence="2">
    <location>
        <begin position="2"/>
        <end position="62"/>
    </location>
</feature>
<feature type="compositionally biased region" description="Polar residues" evidence="1">
    <location>
        <begin position="132"/>
        <end position="142"/>
    </location>
</feature>
<dbReference type="OrthoDB" id="552755at2759"/>
<comment type="caution">
    <text evidence="3">The sequence shown here is derived from an EMBL/GenBank/DDBJ whole genome shotgun (WGS) entry which is preliminary data.</text>
</comment>
<reference evidence="3" key="1">
    <citation type="submission" date="2021-06" db="EMBL/GenBank/DDBJ databases">
        <authorList>
            <person name="Kallberg Y."/>
            <person name="Tangrot J."/>
            <person name="Rosling A."/>
        </authorList>
    </citation>
    <scope>NUCLEOTIDE SEQUENCE</scope>
    <source>
        <strain evidence="3">BR232B</strain>
    </source>
</reference>
<dbReference type="Proteomes" id="UP000789739">
    <property type="component" value="Unassembled WGS sequence"/>
</dbReference>
<gene>
    <name evidence="3" type="ORF">PBRASI_LOCUS9066</name>
</gene>
<proteinExistence type="predicted"/>
<dbReference type="AlphaFoldDB" id="A0A9N9D686"/>
<evidence type="ECO:0000313" key="4">
    <source>
        <dbReference type="Proteomes" id="UP000789739"/>
    </source>
</evidence>
<protein>
    <submittedName>
        <fullName evidence="3">11520_t:CDS:1</fullName>
    </submittedName>
</protein>
<evidence type="ECO:0000259" key="2">
    <source>
        <dbReference type="PROSITE" id="PS51998"/>
    </source>
</evidence>
<accession>A0A9N9D686</accession>
<organism evidence="3 4">
    <name type="scientific">Paraglomus brasilianum</name>
    <dbReference type="NCBI Taxonomy" id="144538"/>
    <lineage>
        <taxon>Eukaryota</taxon>
        <taxon>Fungi</taxon>
        <taxon>Fungi incertae sedis</taxon>
        <taxon>Mucoromycota</taxon>
        <taxon>Glomeromycotina</taxon>
        <taxon>Glomeromycetes</taxon>
        <taxon>Paraglomerales</taxon>
        <taxon>Paraglomeraceae</taxon>
        <taxon>Paraglomus</taxon>
    </lineage>
</organism>
<dbReference type="InterPro" id="IPR014876">
    <property type="entry name" value="DEK_C"/>
</dbReference>
<evidence type="ECO:0000313" key="3">
    <source>
        <dbReference type="EMBL" id="CAG8627567.1"/>
    </source>
</evidence>
<feature type="compositionally biased region" description="Basic and acidic residues" evidence="1">
    <location>
        <begin position="103"/>
        <end position="120"/>
    </location>
</feature>
<dbReference type="EMBL" id="CAJVPI010001816">
    <property type="protein sequence ID" value="CAG8627567.1"/>
    <property type="molecule type" value="Genomic_DNA"/>
</dbReference>